<feature type="compositionally biased region" description="Basic and acidic residues" evidence="1">
    <location>
        <begin position="24"/>
        <end position="39"/>
    </location>
</feature>
<keyword evidence="2" id="KW-1133">Transmembrane helix</keyword>
<comment type="caution">
    <text evidence="3">The sequence shown here is derived from an EMBL/GenBank/DDBJ whole genome shotgun (WGS) entry which is preliminary data.</text>
</comment>
<name>A0ABW3JRS6_9FLAO</name>
<reference evidence="4" key="1">
    <citation type="journal article" date="2019" name="Int. J. Syst. Evol. Microbiol.">
        <title>The Global Catalogue of Microorganisms (GCM) 10K type strain sequencing project: providing services to taxonomists for standard genome sequencing and annotation.</title>
        <authorList>
            <consortium name="The Broad Institute Genomics Platform"/>
            <consortium name="The Broad Institute Genome Sequencing Center for Infectious Disease"/>
            <person name="Wu L."/>
            <person name="Ma J."/>
        </authorList>
    </citation>
    <scope>NUCLEOTIDE SEQUENCE [LARGE SCALE GENOMIC DNA]</scope>
    <source>
        <strain evidence="4">CCUG 60527</strain>
    </source>
</reference>
<dbReference type="Proteomes" id="UP001597062">
    <property type="component" value="Unassembled WGS sequence"/>
</dbReference>
<feature type="region of interest" description="Disordered" evidence="1">
    <location>
        <begin position="14"/>
        <end position="40"/>
    </location>
</feature>
<evidence type="ECO:0000313" key="4">
    <source>
        <dbReference type="Proteomes" id="UP001597062"/>
    </source>
</evidence>
<organism evidence="3 4">
    <name type="scientific">Tenacibaculum geojense</name>
    <dbReference type="NCBI Taxonomy" id="915352"/>
    <lineage>
        <taxon>Bacteria</taxon>
        <taxon>Pseudomonadati</taxon>
        <taxon>Bacteroidota</taxon>
        <taxon>Flavobacteriia</taxon>
        <taxon>Flavobacteriales</taxon>
        <taxon>Flavobacteriaceae</taxon>
        <taxon>Tenacibaculum</taxon>
    </lineage>
</organism>
<proteinExistence type="predicted"/>
<evidence type="ECO:0000256" key="2">
    <source>
        <dbReference type="SAM" id="Phobius"/>
    </source>
</evidence>
<accession>A0ABW3JRS6</accession>
<evidence type="ECO:0000313" key="3">
    <source>
        <dbReference type="EMBL" id="MFD0992555.1"/>
    </source>
</evidence>
<keyword evidence="4" id="KW-1185">Reference proteome</keyword>
<evidence type="ECO:0008006" key="5">
    <source>
        <dbReference type="Google" id="ProtNLM"/>
    </source>
</evidence>
<keyword evidence="2" id="KW-0812">Transmembrane</keyword>
<protein>
    <recommendedName>
        <fullName evidence="5">Riboflavin synthase subunit beta</fullName>
    </recommendedName>
</protein>
<sequence>MSFGGSVSAMISSLKNNSRAKRKSYFDNKNNKYSNENEKNSVAYKKATPEQIAEIKNKLIKENKKERLKNIIFIIFALISIIMLLLFLNNLTI</sequence>
<gene>
    <name evidence="3" type="ORF">ACFQ1U_05005</name>
</gene>
<keyword evidence="2" id="KW-0472">Membrane</keyword>
<feature type="transmembrane region" description="Helical" evidence="2">
    <location>
        <begin position="68"/>
        <end position="88"/>
    </location>
</feature>
<dbReference type="EMBL" id="JBHTJR010000026">
    <property type="protein sequence ID" value="MFD0992555.1"/>
    <property type="molecule type" value="Genomic_DNA"/>
</dbReference>
<evidence type="ECO:0000256" key="1">
    <source>
        <dbReference type="SAM" id="MobiDB-lite"/>
    </source>
</evidence>
<dbReference type="RefSeq" id="WP_386105963.1">
    <property type="nucleotide sequence ID" value="NZ_JBHTJR010000026.1"/>
</dbReference>